<protein>
    <recommendedName>
        <fullName evidence="1">Biotin-protein ligase N-terminal domain-containing protein</fullName>
    </recommendedName>
</protein>
<evidence type="ECO:0000313" key="3">
    <source>
        <dbReference type="Proteomes" id="UP000215902"/>
    </source>
</evidence>
<gene>
    <name evidence="2" type="ORF">BOX15_Mlig002225g2</name>
</gene>
<feature type="non-terminal residue" evidence="2">
    <location>
        <position position="1"/>
    </location>
</feature>
<dbReference type="PIRSF" id="PIRSF016642">
    <property type="entry name" value="UCP016642"/>
    <property type="match status" value="1"/>
</dbReference>
<dbReference type="Gene3D" id="3.40.50.880">
    <property type="match status" value="1"/>
</dbReference>
<dbReference type="Proteomes" id="UP000215902">
    <property type="component" value="Unassembled WGS sequence"/>
</dbReference>
<dbReference type="Pfam" id="PF09825">
    <property type="entry name" value="BPL_N"/>
    <property type="match status" value="1"/>
</dbReference>
<feature type="domain" description="Biotin-protein ligase N-terminal" evidence="1">
    <location>
        <begin position="28"/>
        <end position="282"/>
    </location>
</feature>
<dbReference type="InterPro" id="IPR029062">
    <property type="entry name" value="Class_I_gatase-like"/>
</dbReference>
<organism evidence="2 3">
    <name type="scientific">Macrostomum lignano</name>
    <dbReference type="NCBI Taxonomy" id="282301"/>
    <lineage>
        <taxon>Eukaryota</taxon>
        <taxon>Metazoa</taxon>
        <taxon>Spiralia</taxon>
        <taxon>Lophotrochozoa</taxon>
        <taxon>Platyhelminthes</taxon>
        <taxon>Rhabditophora</taxon>
        <taxon>Macrostomorpha</taxon>
        <taxon>Macrostomida</taxon>
        <taxon>Macrostomidae</taxon>
        <taxon>Macrostomum</taxon>
    </lineage>
</organism>
<dbReference type="STRING" id="282301.A0A267GJY5"/>
<proteinExistence type="predicted"/>
<name>A0A267GJY5_9PLAT</name>
<evidence type="ECO:0000313" key="2">
    <source>
        <dbReference type="EMBL" id="PAA86345.1"/>
    </source>
</evidence>
<dbReference type="InterPro" id="IPR019197">
    <property type="entry name" value="Biotin-prot_ligase_N"/>
</dbReference>
<dbReference type="EMBL" id="NIVC01000283">
    <property type="protein sequence ID" value="PAA86345.1"/>
    <property type="molecule type" value="Genomic_DNA"/>
</dbReference>
<comment type="caution">
    <text evidence="2">The sequence shown here is derived from an EMBL/GenBank/DDBJ whole genome shotgun (WGS) entry which is preliminary data.</text>
</comment>
<dbReference type="SUPFAM" id="SSF52317">
    <property type="entry name" value="Class I glutamine amidotransferase-like"/>
    <property type="match status" value="1"/>
</dbReference>
<reference evidence="2 3" key="1">
    <citation type="submission" date="2017-06" db="EMBL/GenBank/DDBJ databases">
        <title>A platform for efficient transgenesis in Macrostomum lignano, a flatworm model organism for stem cell research.</title>
        <authorList>
            <person name="Berezikov E."/>
        </authorList>
    </citation>
    <scope>NUCLEOTIDE SEQUENCE [LARGE SCALE GENOMIC DNA]</scope>
    <source>
        <strain evidence="2">DV1</strain>
        <tissue evidence="2">Whole organism</tissue>
    </source>
</reference>
<keyword evidence="3" id="KW-1185">Reference proteome</keyword>
<sequence length="291" mass="31699">AFLVSTWPCQFLAKIINCHRSETMMISALVYTGEGADAEAREDLQSFLTDYFANRRRECRIETTADAAEFQDLTTLGRFQLFAFPGGFDLGFVRLLGAAGMANLARRVRSGSCGYLGMCAGAYFACREIEFAKGDPELEVLGSRLGLYRGLAVGPVFPGFDYKSLAGARVVENATVFEGDNKVHVYFNGGPKFVPDNQDPAAAAADSAEVLARYTEEEAAGQPAVVLAKCGLGGALLFGCHPEMDKKQLESSSDPRLREIFTQLSRGAEDRRQATYRMLDELMKIVDAAGH</sequence>
<accession>A0A267GJY5</accession>
<dbReference type="InterPro" id="IPR015834">
    <property type="entry name" value="UCP016642"/>
</dbReference>
<dbReference type="AlphaFoldDB" id="A0A267GJY5"/>
<dbReference type="OrthoDB" id="10250105at2759"/>
<evidence type="ECO:0000259" key="1">
    <source>
        <dbReference type="Pfam" id="PF09825"/>
    </source>
</evidence>